<proteinExistence type="predicted"/>
<keyword evidence="4" id="KW-1185">Reference proteome</keyword>
<dbReference type="Pfam" id="PF09011">
    <property type="entry name" value="HMG_box_2"/>
    <property type="match status" value="1"/>
</dbReference>
<protein>
    <recommendedName>
        <fullName evidence="2">HMG box domain-containing protein</fullName>
    </recommendedName>
</protein>
<evidence type="ECO:0000313" key="3">
    <source>
        <dbReference type="EMBL" id="PIC53506.1"/>
    </source>
</evidence>
<dbReference type="Proteomes" id="UP000230233">
    <property type="component" value="Chromosome I"/>
</dbReference>
<accession>A0A2G5VPK3</accession>
<evidence type="ECO:0000259" key="2">
    <source>
        <dbReference type="PROSITE" id="PS50118"/>
    </source>
</evidence>
<feature type="DNA-binding region" description="HMG box" evidence="1">
    <location>
        <begin position="60"/>
        <end position="111"/>
    </location>
</feature>
<dbReference type="SUPFAM" id="SSF47095">
    <property type="entry name" value="HMG-box"/>
    <property type="match status" value="1"/>
</dbReference>
<evidence type="ECO:0000313" key="4">
    <source>
        <dbReference type="Proteomes" id="UP000230233"/>
    </source>
</evidence>
<comment type="caution">
    <text evidence="3">The sequence shown here is derived from an EMBL/GenBank/DDBJ whole genome shotgun (WGS) entry which is preliminary data.</text>
</comment>
<keyword evidence="1" id="KW-0539">Nucleus</keyword>
<name>A0A2G5VPK3_9PELO</name>
<gene>
    <name evidence="3" type="primary">Cni-hmg-6</name>
    <name evidence="3" type="synonym">Cnig_chr_I.g3185</name>
    <name evidence="3" type="ORF">B9Z55_003185</name>
</gene>
<dbReference type="PROSITE" id="PS50118">
    <property type="entry name" value="HMG_BOX_2"/>
    <property type="match status" value="1"/>
</dbReference>
<dbReference type="GO" id="GO:0005634">
    <property type="term" value="C:nucleus"/>
    <property type="evidence" value="ECO:0007669"/>
    <property type="project" value="UniProtKB-UniRule"/>
</dbReference>
<reference evidence="4" key="1">
    <citation type="submission" date="2017-10" db="EMBL/GenBank/DDBJ databases">
        <title>Rapid genome shrinkage in a self-fertile nematode reveals novel sperm competition proteins.</title>
        <authorList>
            <person name="Yin D."/>
            <person name="Schwarz E.M."/>
            <person name="Thomas C.G."/>
            <person name="Felde R.L."/>
            <person name="Korf I.F."/>
            <person name="Cutter A.D."/>
            <person name="Schartner C.M."/>
            <person name="Ralston E.J."/>
            <person name="Meyer B.J."/>
            <person name="Haag E.S."/>
        </authorList>
    </citation>
    <scope>NUCLEOTIDE SEQUENCE [LARGE SCALE GENOMIC DNA]</scope>
    <source>
        <strain evidence="4">JU1422</strain>
    </source>
</reference>
<organism evidence="3 4">
    <name type="scientific">Caenorhabditis nigoni</name>
    <dbReference type="NCBI Taxonomy" id="1611254"/>
    <lineage>
        <taxon>Eukaryota</taxon>
        <taxon>Metazoa</taxon>
        <taxon>Ecdysozoa</taxon>
        <taxon>Nematoda</taxon>
        <taxon>Chromadorea</taxon>
        <taxon>Rhabditida</taxon>
        <taxon>Rhabditina</taxon>
        <taxon>Rhabditomorpha</taxon>
        <taxon>Rhabditoidea</taxon>
        <taxon>Rhabditidae</taxon>
        <taxon>Peloderinae</taxon>
        <taxon>Caenorhabditis</taxon>
    </lineage>
</organism>
<dbReference type="InterPro" id="IPR036910">
    <property type="entry name" value="HMG_box_dom_sf"/>
</dbReference>
<feature type="domain" description="HMG box" evidence="2">
    <location>
        <begin position="60"/>
        <end position="111"/>
    </location>
</feature>
<dbReference type="EMBL" id="PDUG01000001">
    <property type="protein sequence ID" value="PIC53506.1"/>
    <property type="molecule type" value="Genomic_DNA"/>
</dbReference>
<dbReference type="STRING" id="1611254.A0A2G5VPK3"/>
<dbReference type="AlphaFoldDB" id="A0A2G5VPK3"/>
<dbReference type="InterPro" id="IPR009071">
    <property type="entry name" value="HMG_box_dom"/>
</dbReference>
<evidence type="ECO:0000256" key="1">
    <source>
        <dbReference type="PROSITE-ProRule" id="PRU00267"/>
    </source>
</evidence>
<dbReference type="GO" id="GO:0003677">
    <property type="term" value="F:DNA binding"/>
    <property type="evidence" value="ECO:0007669"/>
    <property type="project" value="UniProtKB-UniRule"/>
</dbReference>
<sequence>MTTTTTINFDEFQRYRIPNHYVQWYELEPTFNVFSNPNPIGNCTTLATTSQDSGEQKKKKIRSTSAYALFFREKQSMEKRAAPYANFGQISQSIARQWELLSEQEKNVIRK</sequence>
<keyword evidence="1" id="KW-0238">DNA-binding</keyword>
<dbReference type="Gene3D" id="1.10.30.10">
    <property type="entry name" value="High mobility group box domain"/>
    <property type="match status" value="1"/>
</dbReference>
<dbReference type="OrthoDB" id="10027956at2759"/>